<dbReference type="PANTHER" id="PTHR33420">
    <property type="entry name" value="FIMBRIAL SUBUNIT ELFA-RELATED"/>
    <property type="match status" value="1"/>
</dbReference>
<dbReference type="EMBL" id="QONO01000109">
    <property type="protein sequence ID" value="RDR25686.1"/>
    <property type="molecule type" value="Genomic_DNA"/>
</dbReference>
<organism evidence="3 4">
    <name type="scientific">Escherichia marmotae</name>
    <dbReference type="NCBI Taxonomy" id="1499973"/>
    <lineage>
        <taxon>Bacteria</taxon>
        <taxon>Pseudomonadati</taxon>
        <taxon>Pseudomonadota</taxon>
        <taxon>Gammaproteobacteria</taxon>
        <taxon>Enterobacterales</taxon>
        <taxon>Enterobacteriaceae</taxon>
        <taxon>Escherichia</taxon>
    </lineage>
</organism>
<feature type="chain" id="PRO_5017017844" evidence="1">
    <location>
        <begin position="24"/>
        <end position="174"/>
    </location>
</feature>
<dbReference type="Proteomes" id="UP000254454">
    <property type="component" value="Unassembled WGS sequence"/>
</dbReference>
<dbReference type="SUPFAM" id="SSF49401">
    <property type="entry name" value="Bacterial adhesins"/>
    <property type="match status" value="1"/>
</dbReference>
<comment type="caution">
    <text evidence="3">The sequence shown here is derived from an EMBL/GenBank/DDBJ whole genome shotgun (WGS) entry which is preliminary data.</text>
</comment>
<evidence type="ECO:0000259" key="2">
    <source>
        <dbReference type="Pfam" id="PF00419"/>
    </source>
</evidence>
<dbReference type="GO" id="GO:0043709">
    <property type="term" value="P:cell adhesion involved in single-species biofilm formation"/>
    <property type="evidence" value="ECO:0007669"/>
    <property type="project" value="TreeGrafter"/>
</dbReference>
<proteinExistence type="predicted"/>
<evidence type="ECO:0000313" key="4">
    <source>
        <dbReference type="Proteomes" id="UP000254454"/>
    </source>
</evidence>
<dbReference type="Gene3D" id="2.60.40.1090">
    <property type="entry name" value="Fimbrial-type adhesion domain"/>
    <property type="match status" value="1"/>
</dbReference>
<dbReference type="InterPro" id="IPR000259">
    <property type="entry name" value="Adhesion_dom_fimbrial"/>
</dbReference>
<evidence type="ECO:0000256" key="1">
    <source>
        <dbReference type="SAM" id="SignalP"/>
    </source>
</evidence>
<accession>A0A370V5M4</accession>
<sequence>MKLSKIIMTGAFVSMLASYGVNAASSSHGQGSVTFNGTIIDAPCSIAPDSVNQSIYFGQVSKSHLNAGGISVTQPLNIKLLSCEPNKSVKVSFTGSTVSNDKKALGTTGNTGTAVVISGPDGQLISFDGTAGSSQNLKEGENILNYSTWVKAIAKDSVQEGDFTAVANFNLIYE</sequence>
<dbReference type="PANTHER" id="PTHR33420:SF26">
    <property type="entry name" value="FIMBRIAL SUBUNIT"/>
    <property type="match status" value="1"/>
</dbReference>
<gene>
    <name evidence="3" type="primary">papA</name>
    <name evidence="3" type="ORF">C4A13_03670</name>
</gene>
<dbReference type="InterPro" id="IPR036937">
    <property type="entry name" value="Adhesion_dom_fimbrial_sf"/>
</dbReference>
<dbReference type="AlphaFoldDB" id="A0A370V5M4"/>
<dbReference type="RefSeq" id="WP_115439667.1">
    <property type="nucleotide sequence ID" value="NZ_JAZHLN010000086.1"/>
</dbReference>
<feature type="domain" description="Fimbrial-type adhesion" evidence="2">
    <location>
        <begin position="34"/>
        <end position="173"/>
    </location>
</feature>
<dbReference type="InterPro" id="IPR008966">
    <property type="entry name" value="Adhesion_dom_sf"/>
</dbReference>
<dbReference type="GO" id="GO:0009289">
    <property type="term" value="C:pilus"/>
    <property type="evidence" value="ECO:0007669"/>
    <property type="project" value="InterPro"/>
</dbReference>
<reference evidence="3 4" key="1">
    <citation type="submission" date="2018-06" db="EMBL/GenBank/DDBJ databases">
        <title>Recombination Drives Gene Content and Phenotype Evolution in Wild Type E. coli Strains.</title>
        <authorList>
            <person name="Field C.M."/>
            <person name="Silander O.K."/>
            <person name="Van Nimwegen E."/>
        </authorList>
    </citation>
    <scope>NUCLEOTIDE SEQUENCE [LARGE SCALE GENOMIC DNA]</scope>
    <source>
        <strain evidence="3 4">SC344</strain>
    </source>
</reference>
<feature type="signal peptide" evidence="1">
    <location>
        <begin position="1"/>
        <end position="23"/>
    </location>
</feature>
<dbReference type="Pfam" id="PF00419">
    <property type="entry name" value="Fimbrial"/>
    <property type="match status" value="1"/>
</dbReference>
<protein>
    <submittedName>
        <fullName evidence="3">Pap fimbrial major pilin protein</fullName>
    </submittedName>
</protein>
<keyword evidence="1" id="KW-0732">Signal</keyword>
<evidence type="ECO:0000313" key="3">
    <source>
        <dbReference type="EMBL" id="RDR25686.1"/>
    </source>
</evidence>
<dbReference type="InterPro" id="IPR050263">
    <property type="entry name" value="Bact_Fimbrial_Adh_Pro"/>
</dbReference>
<name>A0A370V5M4_9ESCH</name>